<evidence type="ECO:0000256" key="4">
    <source>
        <dbReference type="ARBA" id="ARBA00022694"/>
    </source>
</evidence>
<evidence type="ECO:0000259" key="13">
    <source>
        <dbReference type="Pfam" id="PF20259"/>
    </source>
</evidence>
<evidence type="ECO:0000313" key="15">
    <source>
        <dbReference type="Proteomes" id="UP000095649"/>
    </source>
</evidence>
<dbReference type="Gene3D" id="2.30.30.280">
    <property type="entry name" value="Adenine nucleotide alpha hydrolases-like domains"/>
    <property type="match status" value="1"/>
</dbReference>
<evidence type="ECO:0000313" key="14">
    <source>
        <dbReference type="EMBL" id="CUN20464.1"/>
    </source>
</evidence>
<dbReference type="GO" id="GO:0000049">
    <property type="term" value="F:tRNA binding"/>
    <property type="evidence" value="ECO:0007669"/>
    <property type="project" value="UniProtKB-KW"/>
</dbReference>
<keyword evidence="5 11" id="KW-0547">Nucleotide-binding</keyword>
<dbReference type="NCBIfam" id="TIGR00420">
    <property type="entry name" value="trmU"/>
    <property type="match status" value="1"/>
</dbReference>
<dbReference type="PANTHER" id="PTHR11933:SF5">
    <property type="entry name" value="MITOCHONDRIAL TRNA-SPECIFIC 2-THIOURIDYLASE 1"/>
    <property type="match status" value="1"/>
</dbReference>
<dbReference type="AlphaFoldDB" id="A0A173V077"/>
<reference evidence="14 15" key="1">
    <citation type="submission" date="2015-09" db="EMBL/GenBank/DDBJ databases">
        <authorList>
            <consortium name="Pathogen Informatics"/>
        </authorList>
    </citation>
    <scope>NUCLEOTIDE SEQUENCE [LARGE SCALE GENOMIC DNA]</scope>
    <source>
        <strain evidence="14 15">2789STDY5834970</strain>
    </source>
</reference>
<comment type="similarity">
    <text evidence="11">Belongs to the MnmA/TRMU family.</text>
</comment>
<dbReference type="FunFam" id="2.30.30.280:FF:000001">
    <property type="entry name" value="tRNA-specific 2-thiouridylase MnmA"/>
    <property type="match status" value="1"/>
</dbReference>
<evidence type="ECO:0000256" key="10">
    <source>
        <dbReference type="ARBA" id="ARBA00056575"/>
    </source>
</evidence>
<dbReference type="Pfam" id="PF20258">
    <property type="entry name" value="tRNA_Me_trans_C"/>
    <property type="match status" value="1"/>
</dbReference>
<comment type="caution">
    <text evidence="11">Lacks conserved residue(s) required for the propagation of feature annotation.</text>
</comment>
<evidence type="ECO:0000259" key="12">
    <source>
        <dbReference type="Pfam" id="PF20258"/>
    </source>
</evidence>
<comment type="catalytic activity">
    <reaction evidence="9 11">
        <text>S-sulfanyl-L-cysteinyl-[protein] + uridine(34) in tRNA + AH2 + ATP = 2-thiouridine(34) in tRNA + L-cysteinyl-[protein] + A + AMP + diphosphate + H(+)</text>
        <dbReference type="Rhea" id="RHEA:47032"/>
        <dbReference type="Rhea" id="RHEA-COMP:10131"/>
        <dbReference type="Rhea" id="RHEA-COMP:11726"/>
        <dbReference type="Rhea" id="RHEA-COMP:11727"/>
        <dbReference type="Rhea" id="RHEA-COMP:11728"/>
        <dbReference type="ChEBI" id="CHEBI:13193"/>
        <dbReference type="ChEBI" id="CHEBI:15378"/>
        <dbReference type="ChEBI" id="CHEBI:17499"/>
        <dbReference type="ChEBI" id="CHEBI:29950"/>
        <dbReference type="ChEBI" id="CHEBI:30616"/>
        <dbReference type="ChEBI" id="CHEBI:33019"/>
        <dbReference type="ChEBI" id="CHEBI:61963"/>
        <dbReference type="ChEBI" id="CHEBI:65315"/>
        <dbReference type="ChEBI" id="CHEBI:87170"/>
        <dbReference type="ChEBI" id="CHEBI:456215"/>
        <dbReference type="EC" id="2.8.1.13"/>
    </reaction>
</comment>
<feature type="binding site" evidence="11">
    <location>
        <position position="41"/>
    </location>
    <ligand>
        <name>ATP</name>
        <dbReference type="ChEBI" id="CHEBI:30616"/>
    </ligand>
</feature>
<feature type="binding site" evidence="11">
    <location>
        <begin position="15"/>
        <end position="22"/>
    </location>
    <ligand>
        <name>ATP</name>
        <dbReference type="ChEBI" id="CHEBI:30616"/>
    </ligand>
</feature>
<evidence type="ECO:0000256" key="6">
    <source>
        <dbReference type="ARBA" id="ARBA00022840"/>
    </source>
</evidence>
<dbReference type="InterPro" id="IPR023382">
    <property type="entry name" value="MnmA-like_central_sf"/>
</dbReference>
<dbReference type="EMBL" id="CYXN01000029">
    <property type="protein sequence ID" value="CUN20464.1"/>
    <property type="molecule type" value="Genomic_DNA"/>
</dbReference>
<dbReference type="HAMAP" id="MF_00144">
    <property type="entry name" value="tRNA_thiouridyl_MnmA"/>
    <property type="match status" value="1"/>
</dbReference>
<keyword evidence="4 11" id="KW-0819">tRNA processing</keyword>
<feature type="site" description="Interaction with tRNA" evidence="11">
    <location>
        <position position="135"/>
    </location>
</feature>
<dbReference type="Proteomes" id="UP000095649">
    <property type="component" value="Unassembled WGS sequence"/>
</dbReference>
<dbReference type="NCBIfam" id="NF001138">
    <property type="entry name" value="PRK00143.1"/>
    <property type="match status" value="1"/>
</dbReference>
<name>A0A173V077_9FIRM</name>
<evidence type="ECO:0000256" key="2">
    <source>
        <dbReference type="ARBA" id="ARBA00022555"/>
    </source>
</evidence>
<accession>A0A173V077</accession>
<keyword evidence="6 11" id="KW-0067">ATP-binding</keyword>
<dbReference type="GO" id="GO:0005737">
    <property type="term" value="C:cytoplasm"/>
    <property type="evidence" value="ECO:0007669"/>
    <property type="project" value="UniProtKB-SubCell"/>
</dbReference>
<evidence type="ECO:0000256" key="9">
    <source>
        <dbReference type="ARBA" id="ARBA00051542"/>
    </source>
</evidence>
<keyword evidence="3 11" id="KW-0808">Transferase</keyword>
<dbReference type="InterPro" id="IPR014729">
    <property type="entry name" value="Rossmann-like_a/b/a_fold"/>
</dbReference>
<dbReference type="Gene3D" id="3.40.50.620">
    <property type="entry name" value="HUPs"/>
    <property type="match status" value="1"/>
</dbReference>
<feature type="active site" description="Nucleophile" evidence="11">
    <location>
        <position position="110"/>
    </location>
</feature>
<dbReference type="GO" id="GO:0002143">
    <property type="term" value="P:tRNA wobble position uridine thiolation"/>
    <property type="evidence" value="ECO:0007669"/>
    <property type="project" value="TreeGrafter"/>
</dbReference>
<dbReference type="RefSeq" id="WP_055186771.1">
    <property type="nucleotide sequence ID" value="NZ_CYXN01000029.1"/>
</dbReference>
<organism evidence="14 15">
    <name type="scientific">Faecalibacterium prausnitzii</name>
    <dbReference type="NCBI Taxonomy" id="853"/>
    <lineage>
        <taxon>Bacteria</taxon>
        <taxon>Bacillati</taxon>
        <taxon>Bacillota</taxon>
        <taxon>Clostridia</taxon>
        <taxon>Eubacteriales</taxon>
        <taxon>Oscillospiraceae</taxon>
        <taxon>Faecalibacterium</taxon>
    </lineage>
</organism>
<dbReference type="InterPro" id="IPR004506">
    <property type="entry name" value="MnmA-like"/>
</dbReference>
<dbReference type="Pfam" id="PF03054">
    <property type="entry name" value="tRNA_Me_trans"/>
    <property type="match status" value="1"/>
</dbReference>
<keyword evidence="7 11" id="KW-0694">RNA-binding</keyword>
<dbReference type="OrthoDB" id="9800696at2"/>
<dbReference type="PANTHER" id="PTHR11933">
    <property type="entry name" value="TRNA 5-METHYLAMINOMETHYL-2-THIOURIDYLATE -METHYLTRANSFERASE"/>
    <property type="match status" value="1"/>
</dbReference>
<feature type="domain" description="tRNA-specific 2-thiouridylase MnmA-like C-terminal" evidence="12">
    <location>
        <begin position="289"/>
        <end position="362"/>
    </location>
</feature>
<dbReference type="EC" id="2.8.1.13" evidence="11"/>
<protein>
    <recommendedName>
        <fullName evidence="11">tRNA-specific 2-thiouridylase MnmA</fullName>
        <ecNumber evidence="11">2.8.1.13</ecNumber>
    </recommendedName>
</protein>
<gene>
    <name evidence="14" type="primary">mnmA_2</name>
    <name evidence="11" type="synonym">mnmA</name>
    <name evidence="14" type="ORF">ERS852582_02447</name>
</gene>
<feature type="region of interest" description="Interaction with tRNA" evidence="11">
    <location>
        <begin position="158"/>
        <end position="160"/>
    </location>
</feature>
<comment type="subcellular location">
    <subcellularLocation>
        <location evidence="11">Cytoplasm</location>
    </subcellularLocation>
</comment>
<dbReference type="FunFam" id="2.40.30.10:FF:000023">
    <property type="entry name" value="tRNA-specific 2-thiouridylase MnmA"/>
    <property type="match status" value="1"/>
</dbReference>
<proteinExistence type="inferred from homology"/>
<keyword evidence="8" id="KW-1015">Disulfide bond</keyword>
<dbReference type="CDD" id="cd01998">
    <property type="entry name" value="MnmA_TRMU-like"/>
    <property type="match status" value="1"/>
</dbReference>
<dbReference type="FunFam" id="3.40.50.620:FF:000115">
    <property type="entry name" value="tRNA-specific 2-thiouridylase MnmA"/>
    <property type="match status" value="1"/>
</dbReference>
<feature type="site" description="Interaction with tRNA" evidence="11">
    <location>
        <position position="346"/>
    </location>
</feature>
<dbReference type="SUPFAM" id="SSF52402">
    <property type="entry name" value="Adenine nucleotide alpha hydrolases-like"/>
    <property type="match status" value="1"/>
</dbReference>
<feature type="binding site" evidence="11">
    <location>
        <position position="134"/>
    </location>
    <ligand>
        <name>ATP</name>
        <dbReference type="ChEBI" id="CHEBI:30616"/>
    </ligand>
</feature>
<evidence type="ECO:0000256" key="1">
    <source>
        <dbReference type="ARBA" id="ARBA00022490"/>
    </source>
</evidence>
<comment type="function">
    <text evidence="10 11">Catalyzes the 2-thiolation of uridine at the wobble position (U34) of tRNA, leading to the formation of s(2)U34.</text>
</comment>
<dbReference type="Gene3D" id="2.40.30.10">
    <property type="entry name" value="Translation factors"/>
    <property type="match status" value="1"/>
</dbReference>
<feature type="active site" description="Cysteine persulfide intermediate" evidence="11">
    <location>
        <position position="208"/>
    </location>
</feature>
<evidence type="ECO:0000256" key="8">
    <source>
        <dbReference type="ARBA" id="ARBA00023157"/>
    </source>
</evidence>
<feature type="region of interest" description="Interaction with tRNA" evidence="11">
    <location>
        <begin position="314"/>
        <end position="315"/>
    </location>
</feature>
<dbReference type="GO" id="GO:0103016">
    <property type="term" value="F:tRNA-uridine 2-sulfurtransferase activity"/>
    <property type="evidence" value="ECO:0007669"/>
    <property type="project" value="UniProtKB-EC"/>
</dbReference>
<feature type="domain" description="tRNA-specific 2-thiouridylase MnmA-like central" evidence="13">
    <location>
        <begin position="218"/>
        <end position="280"/>
    </location>
</feature>
<evidence type="ECO:0000256" key="7">
    <source>
        <dbReference type="ARBA" id="ARBA00022884"/>
    </source>
</evidence>
<sequence length="367" mass="40809">MTTQNPANRPRALIAMSGGVDSSVAACLMQQAGYDCTGITMRLTHNETLGQSGYQTCCSEKDIEDAAEVAFALDMPYQVLDFTADFRARIIEKFIRVYEAGGTPNPCIDCNKYMKFRHLLDWAEEHGMEYVVTGHYARVEQDAATGRWLLKKGLDEGKDQSYVLYNLTQEQLAHIRLPLGALHKTEVRKIAQQHSFINAQKHDSQDICFVPDGDYARFMEQFTGKHYPAGDFLDQSGKVVGTHSGAVRYTLGQRKGLGLALGAPVYVCGKDMQANTVTVGPESELFDRIVYAEDVNWIAIPELTEPLRVTARTRYHQAEQQATVYPAENGFRLEFDQPQRAPTPGQAAVLYQGDVVLGGGTITRVEK</sequence>
<keyword evidence="2 11" id="KW-0820">tRNA-binding</keyword>
<evidence type="ECO:0000256" key="11">
    <source>
        <dbReference type="HAMAP-Rule" id="MF_00144"/>
    </source>
</evidence>
<keyword evidence="1 11" id="KW-0963">Cytoplasm</keyword>
<dbReference type="GO" id="GO:0005524">
    <property type="term" value="F:ATP binding"/>
    <property type="evidence" value="ECO:0007669"/>
    <property type="project" value="UniProtKB-KW"/>
</dbReference>
<dbReference type="InterPro" id="IPR046885">
    <property type="entry name" value="MnmA-like_C"/>
</dbReference>
<evidence type="ECO:0000256" key="5">
    <source>
        <dbReference type="ARBA" id="ARBA00022741"/>
    </source>
</evidence>
<dbReference type="Pfam" id="PF20259">
    <property type="entry name" value="tRNA_Me_trans_M"/>
    <property type="match status" value="1"/>
</dbReference>
<dbReference type="InterPro" id="IPR046884">
    <property type="entry name" value="MnmA-like_central"/>
</dbReference>
<evidence type="ECO:0000256" key="3">
    <source>
        <dbReference type="ARBA" id="ARBA00022679"/>
    </source>
</evidence>